<evidence type="ECO:0000313" key="1">
    <source>
        <dbReference type="EMBL" id="KAH7653375.1"/>
    </source>
</evidence>
<comment type="caution">
    <text evidence="1">The sequence shown here is derived from an EMBL/GenBank/DDBJ whole genome shotgun (WGS) entry which is preliminary data.</text>
</comment>
<keyword evidence="2" id="KW-1185">Reference proteome</keyword>
<reference evidence="2" key="1">
    <citation type="journal article" date="2022" name="Nat. Commun.">
        <title>Chromosome evolution and the genetic basis of agronomically important traits in greater yam.</title>
        <authorList>
            <person name="Bredeson J.V."/>
            <person name="Lyons J.B."/>
            <person name="Oniyinde I.O."/>
            <person name="Okereke N.R."/>
            <person name="Kolade O."/>
            <person name="Nnabue I."/>
            <person name="Nwadili C.O."/>
            <person name="Hribova E."/>
            <person name="Parker M."/>
            <person name="Nwogha J."/>
            <person name="Shu S."/>
            <person name="Carlson J."/>
            <person name="Kariba R."/>
            <person name="Muthemba S."/>
            <person name="Knop K."/>
            <person name="Barton G.J."/>
            <person name="Sherwood A.V."/>
            <person name="Lopez-Montes A."/>
            <person name="Asiedu R."/>
            <person name="Jamnadass R."/>
            <person name="Muchugi A."/>
            <person name="Goodstein D."/>
            <person name="Egesi C.N."/>
            <person name="Featherston J."/>
            <person name="Asfaw A."/>
            <person name="Simpson G.G."/>
            <person name="Dolezel J."/>
            <person name="Hendre P.S."/>
            <person name="Van Deynze A."/>
            <person name="Kumar P.L."/>
            <person name="Obidiegwu J.E."/>
            <person name="Bhattacharjee R."/>
            <person name="Rokhsar D.S."/>
        </authorList>
    </citation>
    <scope>NUCLEOTIDE SEQUENCE [LARGE SCALE GENOMIC DNA]</scope>
    <source>
        <strain evidence="2">cv. TDa95/00328</strain>
    </source>
</reference>
<proteinExistence type="predicted"/>
<gene>
    <name evidence="1" type="ORF">IHE45_19G077300</name>
</gene>
<organism evidence="1 2">
    <name type="scientific">Dioscorea alata</name>
    <name type="common">Purple yam</name>
    <dbReference type="NCBI Taxonomy" id="55571"/>
    <lineage>
        <taxon>Eukaryota</taxon>
        <taxon>Viridiplantae</taxon>
        <taxon>Streptophyta</taxon>
        <taxon>Embryophyta</taxon>
        <taxon>Tracheophyta</taxon>
        <taxon>Spermatophyta</taxon>
        <taxon>Magnoliopsida</taxon>
        <taxon>Liliopsida</taxon>
        <taxon>Dioscoreales</taxon>
        <taxon>Dioscoreaceae</taxon>
        <taxon>Dioscorea</taxon>
    </lineage>
</organism>
<protein>
    <submittedName>
        <fullName evidence="1">Uncharacterized protein</fullName>
    </submittedName>
</protein>
<name>A0ACB7TZD5_DIOAL</name>
<accession>A0ACB7TZD5</accession>
<dbReference type="EMBL" id="CM037029">
    <property type="protein sequence ID" value="KAH7653375.1"/>
    <property type="molecule type" value="Genomic_DNA"/>
</dbReference>
<dbReference type="Proteomes" id="UP000827976">
    <property type="component" value="Chromosome 19"/>
</dbReference>
<evidence type="ECO:0000313" key="2">
    <source>
        <dbReference type="Proteomes" id="UP000827976"/>
    </source>
</evidence>
<sequence length="86" mass="10188">MRCRKRITNSELGQLILLGESGYCLRLETHCTECEILRFLMNLLRSQNYHRKKPDSSCKCECSKNGRWYALTVCVWKIDERSESRV</sequence>